<evidence type="ECO:0000313" key="2">
    <source>
        <dbReference type="EMBL" id="SDR76514.1"/>
    </source>
</evidence>
<feature type="compositionally biased region" description="Basic and acidic residues" evidence="1">
    <location>
        <begin position="91"/>
        <end position="116"/>
    </location>
</feature>
<dbReference type="STRING" id="684552.SAMN04489719_0700"/>
<sequence>MSMQQPSERNLGPEGVDPVQSDLPADDSGSAGSFDSRHGEFADEGHAGAGRDPRTHEEVHGDGVAGDDADGAASGFDAEQPEGVSQELQEEALRAHEQGAKRHEHVSEELSGEPER</sequence>
<evidence type="ECO:0000313" key="3">
    <source>
        <dbReference type="Proteomes" id="UP000199649"/>
    </source>
</evidence>
<evidence type="ECO:0000256" key="1">
    <source>
        <dbReference type="SAM" id="MobiDB-lite"/>
    </source>
</evidence>
<protein>
    <submittedName>
        <fullName evidence="2">Uncharacterized protein</fullName>
    </submittedName>
</protein>
<reference evidence="3" key="1">
    <citation type="submission" date="2016-10" db="EMBL/GenBank/DDBJ databases">
        <authorList>
            <person name="Varghese N."/>
            <person name="Submissions S."/>
        </authorList>
    </citation>
    <scope>NUCLEOTIDE SEQUENCE [LARGE SCALE GENOMIC DNA]</scope>
    <source>
        <strain evidence="3">DSM 22965</strain>
    </source>
</reference>
<name>A0A1H1LPI3_9MICO</name>
<feature type="compositionally biased region" description="Basic and acidic residues" evidence="1">
    <location>
        <begin position="35"/>
        <end position="61"/>
    </location>
</feature>
<organism evidence="2 3">
    <name type="scientific">Agrococcus carbonis</name>
    <dbReference type="NCBI Taxonomy" id="684552"/>
    <lineage>
        <taxon>Bacteria</taxon>
        <taxon>Bacillati</taxon>
        <taxon>Actinomycetota</taxon>
        <taxon>Actinomycetes</taxon>
        <taxon>Micrococcales</taxon>
        <taxon>Microbacteriaceae</taxon>
        <taxon>Agrococcus</taxon>
    </lineage>
</organism>
<dbReference type="EMBL" id="LT629734">
    <property type="protein sequence ID" value="SDR76514.1"/>
    <property type="molecule type" value="Genomic_DNA"/>
</dbReference>
<dbReference type="Proteomes" id="UP000199649">
    <property type="component" value="Chromosome I"/>
</dbReference>
<gene>
    <name evidence="2" type="ORF">SAMN04489719_0700</name>
</gene>
<dbReference type="AlphaFoldDB" id="A0A1H1LPI3"/>
<proteinExistence type="predicted"/>
<dbReference type="RefSeq" id="WP_157674140.1">
    <property type="nucleotide sequence ID" value="NZ_LT629734.1"/>
</dbReference>
<keyword evidence="3" id="KW-1185">Reference proteome</keyword>
<feature type="region of interest" description="Disordered" evidence="1">
    <location>
        <begin position="1"/>
        <end position="116"/>
    </location>
</feature>
<accession>A0A1H1LPI3</accession>